<evidence type="ECO:0000256" key="1">
    <source>
        <dbReference type="SAM" id="Phobius"/>
    </source>
</evidence>
<feature type="transmembrane region" description="Helical" evidence="1">
    <location>
        <begin position="23"/>
        <end position="40"/>
    </location>
</feature>
<dbReference type="AlphaFoldDB" id="A0A4R2KRE1"/>
<keyword evidence="1" id="KW-1133">Transmembrane helix</keyword>
<protein>
    <submittedName>
        <fullName evidence="2">Uncharacterized protein</fullName>
    </submittedName>
</protein>
<comment type="caution">
    <text evidence="2">The sequence shown here is derived from an EMBL/GenBank/DDBJ whole genome shotgun (WGS) entry which is preliminary data.</text>
</comment>
<dbReference type="Proteomes" id="UP000295142">
    <property type="component" value="Unassembled WGS sequence"/>
</dbReference>
<keyword evidence="1" id="KW-0472">Membrane</keyword>
<keyword evidence="1" id="KW-0812">Transmembrane</keyword>
<evidence type="ECO:0000313" key="2">
    <source>
        <dbReference type="EMBL" id="TCO73546.1"/>
    </source>
</evidence>
<evidence type="ECO:0000313" key="3">
    <source>
        <dbReference type="Proteomes" id="UP000295142"/>
    </source>
</evidence>
<organism evidence="2 3">
    <name type="scientific">Rhodovulum euryhalinum</name>
    <dbReference type="NCBI Taxonomy" id="35805"/>
    <lineage>
        <taxon>Bacteria</taxon>
        <taxon>Pseudomonadati</taxon>
        <taxon>Pseudomonadota</taxon>
        <taxon>Alphaproteobacteria</taxon>
        <taxon>Rhodobacterales</taxon>
        <taxon>Paracoccaceae</taxon>
        <taxon>Rhodovulum</taxon>
    </lineage>
</organism>
<dbReference type="EMBL" id="SLWW01000002">
    <property type="protein sequence ID" value="TCO73546.1"/>
    <property type="molecule type" value="Genomic_DNA"/>
</dbReference>
<name>A0A4R2KRE1_9RHOB</name>
<accession>A0A4R2KRE1</accession>
<proteinExistence type="predicted"/>
<keyword evidence="3" id="KW-1185">Reference proteome</keyword>
<dbReference type="RefSeq" id="WP_207901928.1">
    <property type="nucleotide sequence ID" value="NZ_SLWW01000002.1"/>
</dbReference>
<reference evidence="2 3" key="1">
    <citation type="submission" date="2019-03" db="EMBL/GenBank/DDBJ databases">
        <title>Genomic Encyclopedia of Type Strains, Phase IV (KMG-IV): sequencing the most valuable type-strain genomes for metagenomic binning, comparative biology and taxonomic classification.</title>
        <authorList>
            <person name="Goeker M."/>
        </authorList>
    </citation>
    <scope>NUCLEOTIDE SEQUENCE [LARGE SCALE GENOMIC DNA]</scope>
    <source>
        <strain evidence="2 3">DSM 4868</strain>
    </source>
</reference>
<sequence length="92" mass="9615">MAWTTRKPCTVAEDDMLHCGDNVAVAAIAALLLGPFGMFYSTRTGAIVMIVLTVLVALPTLGFGVLLTLPLCVLWAVLAAMRNASGSALQHA</sequence>
<feature type="transmembrane region" description="Helical" evidence="1">
    <location>
        <begin position="47"/>
        <end position="78"/>
    </location>
</feature>
<gene>
    <name evidence="2" type="ORF">EV655_102311</name>
</gene>